<name>A0A087TSJ6_STEMI</name>
<gene>
    <name evidence="2" type="ORF">X975_20079</name>
</gene>
<evidence type="ECO:0000313" key="2">
    <source>
        <dbReference type="EMBL" id="KFM68085.1"/>
    </source>
</evidence>
<dbReference type="AlphaFoldDB" id="A0A087TSJ6"/>
<feature type="compositionally biased region" description="Polar residues" evidence="1">
    <location>
        <begin position="27"/>
        <end position="45"/>
    </location>
</feature>
<accession>A0A087TSJ6</accession>
<sequence>MLPGVVVVKRITSSMNSPNCYPCRRPSQPSWTKPPSFDSVSATSS</sequence>
<dbReference type="Proteomes" id="UP000054359">
    <property type="component" value="Unassembled WGS sequence"/>
</dbReference>
<feature type="non-terminal residue" evidence="2">
    <location>
        <position position="45"/>
    </location>
</feature>
<reference evidence="2 3" key="1">
    <citation type="submission" date="2013-11" db="EMBL/GenBank/DDBJ databases">
        <title>Genome sequencing of Stegodyphus mimosarum.</title>
        <authorList>
            <person name="Bechsgaard J."/>
        </authorList>
    </citation>
    <scope>NUCLEOTIDE SEQUENCE [LARGE SCALE GENOMIC DNA]</scope>
</reference>
<evidence type="ECO:0000313" key="3">
    <source>
        <dbReference type="Proteomes" id="UP000054359"/>
    </source>
</evidence>
<keyword evidence="3" id="KW-1185">Reference proteome</keyword>
<feature type="region of interest" description="Disordered" evidence="1">
    <location>
        <begin position="16"/>
        <end position="45"/>
    </location>
</feature>
<protein>
    <submittedName>
        <fullName evidence="2">Uncharacterized protein</fullName>
    </submittedName>
</protein>
<organism evidence="2 3">
    <name type="scientific">Stegodyphus mimosarum</name>
    <name type="common">African social velvet spider</name>
    <dbReference type="NCBI Taxonomy" id="407821"/>
    <lineage>
        <taxon>Eukaryota</taxon>
        <taxon>Metazoa</taxon>
        <taxon>Ecdysozoa</taxon>
        <taxon>Arthropoda</taxon>
        <taxon>Chelicerata</taxon>
        <taxon>Arachnida</taxon>
        <taxon>Araneae</taxon>
        <taxon>Araneomorphae</taxon>
        <taxon>Entelegynae</taxon>
        <taxon>Eresoidea</taxon>
        <taxon>Eresidae</taxon>
        <taxon>Stegodyphus</taxon>
    </lineage>
</organism>
<dbReference type="EMBL" id="KK116547">
    <property type="protein sequence ID" value="KFM68085.1"/>
    <property type="molecule type" value="Genomic_DNA"/>
</dbReference>
<proteinExistence type="predicted"/>
<evidence type="ECO:0000256" key="1">
    <source>
        <dbReference type="SAM" id="MobiDB-lite"/>
    </source>
</evidence>